<dbReference type="EMBL" id="BMHY01000013">
    <property type="protein sequence ID" value="GGG84858.1"/>
    <property type="molecule type" value="Genomic_DNA"/>
</dbReference>
<dbReference type="InterPro" id="IPR003583">
    <property type="entry name" value="Hlx-hairpin-Hlx_DNA-bd_motif"/>
</dbReference>
<dbReference type="PANTHER" id="PTHR23389:SF9">
    <property type="entry name" value="DNA LIGASE"/>
    <property type="match status" value="1"/>
</dbReference>
<dbReference type="InterPro" id="IPR001679">
    <property type="entry name" value="DNA_ligase"/>
</dbReference>
<dbReference type="Gene3D" id="3.40.50.10190">
    <property type="entry name" value="BRCT domain"/>
    <property type="match status" value="1"/>
</dbReference>
<evidence type="ECO:0000256" key="6">
    <source>
        <dbReference type="ARBA" id="ARBA00022833"/>
    </source>
</evidence>
<feature type="binding site" evidence="12">
    <location>
        <position position="202"/>
    </location>
    <ligand>
        <name>NAD(+)</name>
        <dbReference type="ChEBI" id="CHEBI:57540"/>
    </ligand>
</feature>
<dbReference type="SUPFAM" id="SSF47781">
    <property type="entry name" value="RuvA domain 2-like"/>
    <property type="match status" value="1"/>
</dbReference>
<dbReference type="Gene3D" id="1.10.287.610">
    <property type="entry name" value="Helix hairpin bin"/>
    <property type="match status" value="1"/>
</dbReference>
<keyword evidence="9 12" id="KW-0234">DNA repair</keyword>
<evidence type="ECO:0000256" key="8">
    <source>
        <dbReference type="ARBA" id="ARBA00023027"/>
    </source>
</evidence>
<protein>
    <recommendedName>
        <fullName evidence="12">DNA ligase</fullName>
        <ecNumber evidence="12">6.5.1.2</ecNumber>
    </recommendedName>
    <alternativeName>
        <fullName evidence="12">Polydeoxyribonucleotide synthase [NAD(+)]</fullName>
    </alternativeName>
</protein>
<feature type="domain" description="BRCT" evidence="13">
    <location>
        <begin position="613"/>
        <end position="683"/>
    </location>
</feature>
<dbReference type="PANTHER" id="PTHR23389">
    <property type="entry name" value="CHROMOSOME TRANSMISSION FIDELITY FACTOR 18"/>
    <property type="match status" value="1"/>
</dbReference>
<dbReference type="FunFam" id="1.10.150.20:FF:000007">
    <property type="entry name" value="DNA ligase"/>
    <property type="match status" value="1"/>
</dbReference>
<comment type="similarity">
    <text evidence="12">Belongs to the NAD-dependent DNA ligase family. LigA subfamily.</text>
</comment>
<feature type="binding site" evidence="12">
    <location>
        <position position="447"/>
    </location>
    <ligand>
        <name>Zn(2+)</name>
        <dbReference type="ChEBI" id="CHEBI:29105"/>
    </ligand>
</feature>
<feature type="binding site" evidence="12">
    <location>
        <position position="144"/>
    </location>
    <ligand>
        <name>NAD(+)</name>
        <dbReference type="ChEBI" id="CHEBI:57540"/>
    </ligand>
</feature>
<gene>
    <name evidence="14" type="primary">ligA2</name>
    <name evidence="12" type="synonym">ligA</name>
    <name evidence="14" type="ORF">GCM10010918_48430</name>
</gene>
<dbReference type="Proteomes" id="UP000600247">
    <property type="component" value="Unassembled WGS sequence"/>
</dbReference>
<dbReference type="Gene3D" id="1.10.150.20">
    <property type="entry name" value="5' to 3' exonuclease, C-terminal subdomain"/>
    <property type="match status" value="2"/>
</dbReference>
<reference evidence="14 15" key="1">
    <citation type="journal article" date="2014" name="Int. J. Syst. Evol. Microbiol.">
        <title>Complete genome sequence of Corynebacterium casei LMG S-19264T (=DSM 44701T), isolated from a smear-ripened cheese.</title>
        <authorList>
            <consortium name="US DOE Joint Genome Institute (JGI-PGF)"/>
            <person name="Walter F."/>
            <person name="Albersmeier A."/>
            <person name="Kalinowski J."/>
            <person name="Ruckert C."/>
        </authorList>
    </citation>
    <scope>NUCLEOTIDE SEQUENCE [LARGE SCALE GENOMIC DNA]</scope>
    <source>
        <strain evidence="14 15">CGMCC 1.15286</strain>
    </source>
</reference>
<dbReference type="SUPFAM" id="SSF50249">
    <property type="entry name" value="Nucleic acid-binding proteins"/>
    <property type="match status" value="1"/>
</dbReference>
<comment type="catalytic activity">
    <reaction evidence="11 12">
        <text>NAD(+) + (deoxyribonucleotide)n-3'-hydroxyl + 5'-phospho-(deoxyribonucleotide)m = (deoxyribonucleotide)n+m + AMP + beta-nicotinamide D-nucleotide.</text>
        <dbReference type="EC" id="6.5.1.2"/>
    </reaction>
</comment>
<feature type="binding site" evidence="12">
    <location>
        <position position="338"/>
    </location>
    <ligand>
        <name>NAD(+)</name>
        <dbReference type="ChEBI" id="CHEBI:57540"/>
    </ligand>
</feature>
<dbReference type="NCBIfam" id="TIGR00575">
    <property type="entry name" value="dnlj"/>
    <property type="match status" value="1"/>
</dbReference>
<dbReference type="InterPro" id="IPR004150">
    <property type="entry name" value="NAD_DNA_ligase_OB"/>
</dbReference>
<keyword evidence="2 12" id="KW-0436">Ligase</keyword>
<dbReference type="GO" id="GO:0003911">
    <property type="term" value="F:DNA ligase (NAD+) activity"/>
    <property type="evidence" value="ECO:0007669"/>
    <property type="project" value="UniProtKB-UniRule"/>
</dbReference>
<evidence type="ECO:0000256" key="4">
    <source>
        <dbReference type="ARBA" id="ARBA00022723"/>
    </source>
</evidence>
<dbReference type="CDD" id="cd17748">
    <property type="entry name" value="BRCT_DNA_ligase_like"/>
    <property type="match status" value="1"/>
</dbReference>
<keyword evidence="10 12" id="KW-0464">Manganese</keyword>
<accession>A0A917HN21</accession>
<evidence type="ECO:0000313" key="15">
    <source>
        <dbReference type="Proteomes" id="UP000600247"/>
    </source>
</evidence>
<evidence type="ECO:0000256" key="2">
    <source>
        <dbReference type="ARBA" id="ARBA00022598"/>
    </source>
</evidence>
<dbReference type="InterPro" id="IPR041663">
    <property type="entry name" value="DisA/LigA_HHH"/>
</dbReference>
<dbReference type="NCBIfam" id="NF005932">
    <property type="entry name" value="PRK07956.1"/>
    <property type="match status" value="1"/>
</dbReference>
<dbReference type="GO" id="GO:0046872">
    <property type="term" value="F:metal ion binding"/>
    <property type="evidence" value="ECO:0007669"/>
    <property type="project" value="UniProtKB-KW"/>
</dbReference>
<comment type="function">
    <text evidence="1 12">DNA ligase that catalyzes the formation of phosphodiester linkages between 5'-phosphoryl and 3'-hydroxyl groups in double-stranded DNA using NAD as a coenzyme and as the energy source for the reaction. It is essential for DNA replication and repair of damaged DNA.</text>
</comment>
<dbReference type="Pfam" id="PF12826">
    <property type="entry name" value="HHH_2"/>
    <property type="match status" value="1"/>
</dbReference>
<evidence type="ECO:0000313" key="14">
    <source>
        <dbReference type="EMBL" id="GGG84858.1"/>
    </source>
</evidence>
<evidence type="ECO:0000256" key="7">
    <source>
        <dbReference type="ARBA" id="ARBA00022842"/>
    </source>
</evidence>
<keyword evidence="5 12" id="KW-0227">DNA damage</keyword>
<feature type="binding site" evidence="12">
    <location>
        <position position="167"/>
    </location>
    <ligand>
        <name>NAD(+)</name>
        <dbReference type="ChEBI" id="CHEBI:57540"/>
    </ligand>
</feature>
<keyword evidence="4 12" id="KW-0479">Metal-binding</keyword>
<dbReference type="Pfam" id="PF01653">
    <property type="entry name" value="DNA_ligase_aden"/>
    <property type="match status" value="1"/>
</dbReference>
<dbReference type="EC" id="6.5.1.2" evidence="12"/>
<keyword evidence="3 12" id="KW-0235">DNA replication</keyword>
<dbReference type="SMART" id="SM00278">
    <property type="entry name" value="HhH1"/>
    <property type="match status" value="3"/>
</dbReference>
<dbReference type="Gene3D" id="2.40.50.140">
    <property type="entry name" value="Nucleic acid-binding proteins"/>
    <property type="match status" value="1"/>
</dbReference>
<feature type="binding site" evidence="12">
    <location>
        <position position="314"/>
    </location>
    <ligand>
        <name>NAD(+)</name>
        <dbReference type="ChEBI" id="CHEBI:57540"/>
    </ligand>
</feature>
<feature type="binding site" evidence="12">
    <location>
        <position position="453"/>
    </location>
    <ligand>
        <name>Zn(2+)</name>
        <dbReference type="ChEBI" id="CHEBI:29105"/>
    </ligand>
</feature>
<dbReference type="SMART" id="SM00532">
    <property type="entry name" value="LIGANc"/>
    <property type="match status" value="1"/>
</dbReference>
<dbReference type="InterPro" id="IPR013840">
    <property type="entry name" value="DNAligase_N"/>
</dbReference>
<dbReference type="SUPFAM" id="SSF56091">
    <property type="entry name" value="DNA ligase/mRNA capping enzyme, catalytic domain"/>
    <property type="match status" value="1"/>
</dbReference>
<keyword evidence="6 12" id="KW-0862">Zinc</keyword>
<dbReference type="Gene3D" id="3.30.470.30">
    <property type="entry name" value="DNA ligase/mRNA capping enzyme"/>
    <property type="match status" value="1"/>
</dbReference>
<dbReference type="HAMAP" id="MF_01588">
    <property type="entry name" value="DNA_ligase_A"/>
    <property type="match status" value="1"/>
</dbReference>
<dbReference type="InterPro" id="IPR012340">
    <property type="entry name" value="NA-bd_OB-fold"/>
</dbReference>
<evidence type="ECO:0000256" key="1">
    <source>
        <dbReference type="ARBA" id="ARBA00004067"/>
    </source>
</evidence>
<evidence type="ECO:0000256" key="10">
    <source>
        <dbReference type="ARBA" id="ARBA00023211"/>
    </source>
</evidence>
<dbReference type="GO" id="GO:0006281">
    <property type="term" value="P:DNA repair"/>
    <property type="evidence" value="ECO:0007669"/>
    <property type="project" value="UniProtKB-KW"/>
</dbReference>
<dbReference type="GO" id="GO:0003677">
    <property type="term" value="F:DNA binding"/>
    <property type="evidence" value="ECO:0007669"/>
    <property type="project" value="InterPro"/>
</dbReference>
<feature type="active site" description="N6-AMP-lysine intermediate" evidence="12">
    <location>
        <position position="146"/>
    </location>
</feature>
<proteinExistence type="inferred from homology"/>
<comment type="caution">
    <text evidence="14">The sequence shown here is derived from an EMBL/GenBank/DDBJ whole genome shotgun (WGS) entry which is preliminary data.</text>
</comment>
<comment type="cofactor">
    <cofactor evidence="12">
        <name>Mg(2+)</name>
        <dbReference type="ChEBI" id="CHEBI:18420"/>
    </cofactor>
    <cofactor evidence="12">
        <name>Mn(2+)</name>
        <dbReference type="ChEBI" id="CHEBI:29035"/>
    </cofactor>
</comment>
<name>A0A917HN21_9BACL</name>
<dbReference type="CDD" id="cd00114">
    <property type="entry name" value="LIGANc"/>
    <property type="match status" value="1"/>
</dbReference>
<dbReference type="SUPFAM" id="SSF52113">
    <property type="entry name" value="BRCT domain"/>
    <property type="match status" value="1"/>
</dbReference>
<evidence type="ECO:0000256" key="9">
    <source>
        <dbReference type="ARBA" id="ARBA00023204"/>
    </source>
</evidence>
<evidence type="ECO:0000256" key="12">
    <source>
        <dbReference type="HAMAP-Rule" id="MF_01588"/>
    </source>
</evidence>
<sequence length="693" mass="75965">MDSAKGWELSVDAHVEGTVPLITDAQLARMKQLAAEIAAHNYQYYTLDQPSISDVDYDKLYDELVRLETESGTVLPESPTLRVGGELLKGFEQHRHRARLWSLDKAQDAEDLLAWNQRVLKGIADYNAKHPEEEPLPAPNYAIELKFDGLTLNLTYENGALVQASTRGNGTVGEGILAQVRTIRSVPLHIPYTGGVIEVQGEGIMNLSVLGRYNETAVDPLKNARNAAAGALRNLNPKVTAERKLSAYFYNVGYAEGISFADHREMQQFLRDNLFKVNPYTAYFDTIEEVQLELAQIAERRLELDYLIDGAVVKLTDMRTREALGYTDKFPRWAVAFKFEAEETTTVLESVSWEVGRTGKITPVARVEAVELAGVTVQNCTLNNIGDIERKNLKHALGTLVVIRRSNDVIPEILGKADEEPGQEIVFPEQCPACGTVLEQRGAHLFCNNKLGCRPQMIGRITHFASRDAMDIEAFSIMTAEQLYADTDVRDPADLYSLTYDDLIKLDRFGEKKANKLLEAIEKSKDRDLAAFLFALGIPNTGKATTKMLADHYGSLDAIISATAEELVGLPDIGGIVADSIVNFFADPIMAGSIARMRALGVKAEAEQAPAVRVDSIFTGKTVVLTGTLPSLSRDEAAKKLEACGAKVSGSVSKKTDFVIAGESAGSKLTKARDLGITVIEDEAELLRLLGEG</sequence>
<dbReference type="GO" id="GO:0006260">
    <property type="term" value="P:DNA replication"/>
    <property type="evidence" value="ECO:0007669"/>
    <property type="project" value="UniProtKB-KW"/>
</dbReference>
<dbReference type="InterPro" id="IPR001357">
    <property type="entry name" value="BRCT_dom"/>
</dbReference>
<dbReference type="InterPro" id="IPR036420">
    <property type="entry name" value="BRCT_dom_sf"/>
</dbReference>
<feature type="binding site" evidence="12">
    <location>
        <begin position="54"/>
        <end position="58"/>
    </location>
    <ligand>
        <name>NAD(+)</name>
        <dbReference type="ChEBI" id="CHEBI:57540"/>
    </ligand>
</feature>
<dbReference type="InterPro" id="IPR013839">
    <property type="entry name" value="DNAligase_adenylation"/>
</dbReference>
<dbReference type="InterPro" id="IPR010994">
    <property type="entry name" value="RuvA_2-like"/>
</dbReference>
<evidence type="ECO:0000256" key="11">
    <source>
        <dbReference type="ARBA" id="ARBA00034005"/>
    </source>
</evidence>
<keyword evidence="15" id="KW-1185">Reference proteome</keyword>
<feature type="binding site" evidence="12">
    <location>
        <position position="434"/>
    </location>
    <ligand>
        <name>Zn(2+)</name>
        <dbReference type="ChEBI" id="CHEBI:29105"/>
    </ligand>
</feature>
<dbReference type="PIRSF" id="PIRSF001604">
    <property type="entry name" value="LigA"/>
    <property type="match status" value="1"/>
</dbReference>
<evidence type="ECO:0000259" key="13">
    <source>
        <dbReference type="PROSITE" id="PS50172"/>
    </source>
</evidence>
<dbReference type="AlphaFoldDB" id="A0A917HN21"/>
<dbReference type="PROSITE" id="PS50172">
    <property type="entry name" value="BRCT"/>
    <property type="match status" value="1"/>
</dbReference>
<organism evidence="14 15">
    <name type="scientific">Paenibacillus radicis</name>
    <name type="common">ex Gao et al. 2016</name>
    <dbReference type="NCBI Taxonomy" id="1737354"/>
    <lineage>
        <taxon>Bacteria</taxon>
        <taxon>Bacillati</taxon>
        <taxon>Bacillota</taxon>
        <taxon>Bacilli</taxon>
        <taxon>Bacillales</taxon>
        <taxon>Paenibacillaceae</taxon>
        <taxon>Paenibacillus</taxon>
    </lineage>
</organism>
<evidence type="ECO:0000256" key="5">
    <source>
        <dbReference type="ARBA" id="ARBA00022763"/>
    </source>
</evidence>
<feature type="binding site" evidence="12">
    <location>
        <position position="431"/>
    </location>
    <ligand>
        <name>Zn(2+)</name>
        <dbReference type="ChEBI" id="CHEBI:29105"/>
    </ligand>
</feature>
<keyword evidence="8 12" id="KW-0520">NAD</keyword>
<dbReference type="Pfam" id="PF00533">
    <property type="entry name" value="BRCT"/>
    <property type="match status" value="1"/>
</dbReference>
<feature type="binding site" evidence="12">
    <location>
        <begin position="102"/>
        <end position="103"/>
    </location>
    <ligand>
        <name>NAD(+)</name>
        <dbReference type="ChEBI" id="CHEBI:57540"/>
    </ligand>
</feature>
<dbReference type="GO" id="GO:0005829">
    <property type="term" value="C:cytosol"/>
    <property type="evidence" value="ECO:0007669"/>
    <property type="project" value="TreeGrafter"/>
</dbReference>
<dbReference type="Pfam" id="PF03120">
    <property type="entry name" value="OB_DNA_ligase"/>
    <property type="match status" value="1"/>
</dbReference>
<dbReference type="SMART" id="SM00292">
    <property type="entry name" value="BRCT"/>
    <property type="match status" value="1"/>
</dbReference>
<evidence type="ECO:0000256" key="3">
    <source>
        <dbReference type="ARBA" id="ARBA00022705"/>
    </source>
</evidence>
<keyword evidence="7 12" id="KW-0460">Magnesium</keyword>